<sequence length="322" mass="35034">MINATVTINSAKQSEVAVAGKGATATCSESAAKNPDGRGLFAKLLHRKASKVETPTNKVRLLNPFSLADKDHSQRKHFRDWFRRKTSSSHVDGQKHWCSRGFKVSSLRIVEKVADSAEVATAVQPSVKVVGDDIPSTLTDSEFVGQSEPVSAATPGEVCDEDVERAEEPTKNELVIDQAEPVIATDCIKTLDILDGSVVLIGPYTPDPYDPNGGVASIEIVDVETLSTIKEIPVPETVTSFSEEVEHDSFSNIHLGNDNATDLTVGPQAHEIFTGLARLGSNYATTLAKLSTISTLSCTFLRDWRAVDFWQIDEHQYARLIK</sequence>
<name>A0ACC3T7Y8_LIPKO</name>
<keyword evidence="2" id="KW-1185">Reference proteome</keyword>
<gene>
    <name evidence="1" type="ORF">V1525DRAFT_386063</name>
</gene>
<protein>
    <submittedName>
        <fullName evidence="1">Uncharacterized protein</fullName>
    </submittedName>
</protein>
<reference evidence="2" key="1">
    <citation type="journal article" date="2024" name="Front. Bioeng. Biotechnol.">
        <title>Genome-scale model development and genomic sequencing of the oleaginous clade Lipomyces.</title>
        <authorList>
            <person name="Czajka J.J."/>
            <person name="Han Y."/>
            <person name="Kim J."/>
            <person name="Mondo S.J."/>
            <person name="Hofstad B.A."/>
            <person name="Robles A."/>
            <person name="Haridas S."/>
            <person name="Riley R."/>
            <person name="LaButti K."/>
            <person name="Pangilinan J."/>
            <person name="Andreopoulos W."/>
            <person name="Lipzen A."/>
            <person name="Yan J."/>
            <person name="Wang M."/>
            <person name="Ng V."/>
            <person name="Grigoriev I.V."/>
            <person name="Spatafora J.W."/>
            <person name="Magnuson J.K."/>
            <person name="Baker S.E."/>
            <person name="Pomraning K.R."/>
        </authorList>
    </citation>
    <scope>NUCLEOTIDE SEQUENCE [LARGE SCALE GENOMIC DNA]</scope>
    <source>
        <strain evidence="2">CBS 7786</strain>
    </source>
</reference>
<dbReference type="Proteomes" id="UP001433508">
    <property type="component" value="Unassembled WGS sequence"/>
</dbReference>
<evidence type="ECO:0000313" key="2">
    <source>
        <dbReference type="Proteomes" id="UP001433508"/>
    </source>
</evidence>
<accession>A0ACC3T7Y8</accession>
<comment type="caution">
    <text evidence="1">The sequence shown here is derived from an EMBL/GenBank/DDBJ whole genome shotgun (WGS) entry which is preliminary data.</text>
</comment>
<dbReference type="EMBL" id="MU971342">
    <property type="protein sequence ID" value="KAK9240061.1"/>
    <property type="molecule type" value="Genomic_DNA"/>
</dbReference>
<evidence type="ECO:0000313" key="1">
    <source>
        <dbReference type="EMBL" id="KAK9240061.1"/>
    </source>
</evidence>
<organism evidence="1 2">
    <name type="scientific">Lipomyces kononenkoae</name>
    <name type="common">Yeast</name>
    <dbReference type="NCBI Taxonomy" id="34357"/>
    <lineage>
        <taxon>Eukaryota</taxon>
        <taxon>Fungi</taxon>
        <taxon>Dikarya</taxon>
        <taxon>Ascomycota</taxon>
        <taxon>Saccharomycotina</taxon>
        <taxon>Lipomycetes</taxon>
        <taxon>Lipomycetales</taxon>
        <taxon>Lipomycetaceae</taxon>
        <taxon>Lipomyces</taxon>
    </lineage>
</organism>
<proteinExistence type="predicted"/>